<dbReference type="AlphaFoldDB" id="A0A5B7J748"/>
<comment type="caution">
    <text evidence="1">The sequence shown here is derived from an EMBL/GenBank/DDBJ whole genome shotgun (WGS) entry which is preliminary data.</text>
</comment>
<organism evidence="1 2">
    <name type="scientific">Portunus trituberculatus</name>
    <name type="common">Swimming crab</name>
    <name type="synonym">Neptunus trituberculatus</name>
    <dbReference type="NCBI Taxonomy" id="210409"/>
    <lineage>
        <taxon>Eukaryota</taxon>
        <taxon>Metazoa</taxon>
        <taxon>Ecdysozoa</taxon>
        <taxon>Arthropoda</taxon>
        <taxon>Crustacea</taxon>
        <taxon>Multicrustacea</taxon>
        <taxon>Malacostraca</taxon>
        <taxon>Eumalacostraca</taxon>
        <taxon>Eucarida</taxon>
        <taxon>Decapoda</taxon>
        <taxon>Pleocyemata</taxon>
        <taxon>Brachyura</taxon>
        <taxon>Eubrachyura</taxon>
        <taxon>Portunoidea</taxon>
        <taxon>Portunidae</taxon>
        <taxon>Portuninae</taxon>
        <taxon>Portunus</taxon>
    </lineage>
</organism>
<dbReference type="EMBL" id="VSRR010082288">
    <property type="protein sequence ID" value="MPC89816.1"/>
    <property type="molecule type" value="Genomic_DNA"/>
</dbReference>
<accession>A0A5B7J748</accession>
<reference evidence="1 2" key="1">
    <citation type="submission" date="2019-05" db="EMBL/GenBank/DDBJ databases">
        <title>Another draft genome of Portunus trituberculatus and its Hox gene families provides insights of decapod evolution.</title>
        <authorList>
            <person name="Jeong J.-H."/>
            <person name="Song I."/>
            <person name="Kim S."/>
            <person name="Choi T."/>
            <person name="Kim D."/>
            <person name="Ryu S."/>
            <person name="Kim W."/>
        </authorList>
    </citation>
    <scope>NUCLEOTIDE SEQUENCE [LARGE SCALE GENOMIC DNA]</scope>
    <source>
        <tissue evidence="1">Muscle</tissue>
    </source>
</reference>
<dbReference type="Proteomes" id="UP000324222">
    <property type="component" value="Unassembled WGS sequence"/>
</dbReference>
<keyword evidence="2" id="KW-1185">Reference proteome</keyword>
<protein>
    <submittedName>
        <fullName evidence="1">Uncharacterized protein</fullName>
    </submittedName>
</protein>
<evidence type="ECO:0000313" key="2">
    <source>
        <dbReference type="Proteomes" id="UP000324222"/>
    </source>
</evidence>
<name>A0A5B7J748_PORTR</name>
<gene>
    <name evidence="1" type="ORF">E2C01_084776</name>
</gene>
<proteinExistence type="predicted"/>
<evidence type="ECO:0000313" key="1">
    <source>
        <dbReference type="EMBL" id="MPC89816.1"/>
    </source>
</evidence>
<sequence length="68" mass="7616">MQKRVNTPLDTARPERRPRNLRGLVRRGYIQYNTHIAAAVVWPPQEVYCGVSGLSANPSIALSPRQGM</sequence>